<keyword evidence="2" id="KW-0677">Repeat</keyword>
<dbReference type="PROSITE" id="PS50090">
    <property type="entry name" value="MYB_LIKE"/>
    <property type="match status" value="2"/>
</dbReference>
<keyword evidence="11" id="KW-1185">Reference proteome</keyword>
<dbReference type="GO" id="GO:0043565">
    <property type="term" value="F:sequence-specific DNA binding"/>
    <property type="evidence" value="ECO:0007669"/>
    <property type="project" value="InterPro"/>
</dbReference>
<dbReference type="CDD" id="cd00167">
    <property type="entry name" value="SANT"/>
    <property type="match status" value="2"/>
</dbReference>
<keyword evidence="5" id="KW-0804">Transcription</keyword>
<proteinExistence type="predicted"/>
<dbReference type="FunFam" id="1.10.10.60:FF:000011">
    <property type="entry name" value="Myb transcription factor"/>
    <property type="match status" value="1"/>
</dbReference>
<name>A0A2G5F5D7_AQUCA</name>
<evidence type="ECO:0000256" key="5">
    <source>
        <dbReference type="ARBA" id="ARBA00023163"/>
    </source>
</evidence>
<evidence type="ECO:0000256" key="6">
    <source>
        <dbReference type="ARBA" id="ARBA00023242"/>
    </source>
</evidence>
<evidence type="ECO:0000313" key="10">
    <source>
        <dbReference type="EMBL" id="PIA63202.1"/>
    </source>
</evidence>
<feature type="compositionally biased region" description="Low complexity" evidence="7">
    <location>
        <begin position="136"/>
        <end position="153"/>
    </location>
</feature>
<feature type="domain" description="HTH myb-type" evidence="9">
    <location>
        <begin position="15"/>
        <end position="63"/>
    </location>
</feature>
<protein>
    <submittedName>
        <fullName evidence="10">Uncharacterized protein</fullName>
    </submittedName>
</protein>
<evidence type="ECO:0000256" key="4">
    <source>
        <dbReference type="ARBA" id="ARBA00023125"/>
    </source>
</evidence>
<feature type="region of interest" description="Disordered" evidence="7">
    <location>
        <begin position="117"/>
        <end position="153"/>
    </location>
</feature>
<dbReference type="InParanoid" id="A0A2G5F5D7"/>
<keyword evidence="6" id="KW-0539">Nucleus</keyword>
<dbReference type="SMART" id="SM00717">
    <property type="entry name" value="SANT"/>
    <property type="match status" value="2"/>
</dbReference>
<dbReference type="OrthoDB" id="2143914at2759"/>
<dbReference type="EMBL" id="KZ305019">
    <property type="protein sequence ID" value="PIA63202.1"/>
    <property type="molecule type" value="Genomic_DNA"/>
</dbReference>
<reference evidence="10 11" key="1">
    <citation type="submission" date="2017-09" db="EMBL/GenBank/DDBJ databases">
        <title>WGS assembly of Aquilegia coerulea Goldsmith.</title>
        <authorList>
            <person name="Hodges S."/>
            <person name="Kramer E."/>
            <person name="Nordborg M."/>
            <person name="Tomkins J."/>
            <person name="Borevitz J."/>
            <person name="Derieg N."/>
            <person name="Yan J."/>
            <person name="Mihaltcheva S."/>
            <person name="Hayes R.D."/>
            <person name="Rokhsar D."/>
        </authorList>
    </citation>
    <scope>NUCLEOTIDE SEQUENCE [LARGE SCALE GENOMIC DNA]</scope>
    <source>
        <strain evidence="11">cv. Goldsmith</strain>
    </source>
</reference>
<dbReference type="InterPro" id="IPR009057">
    <property type="entry name" value="Homeodomain-like_sf"/>
</dbReference>
<dbReference type="PANTHER" id="PTHR45675:SF17">
    <property type="entry name" value="MYB TRANSCRIPTION FACTOR"/>
    <property type="match status" value="1"/>
</dbReference>
<accession>A0A2G5F5D7</accession>
<dbReference type="GO" id="GO:0005634">
    <property type="term" value="C:nucleus"/>
    <property type="evidence" value="ECO:0007669"/>
    <property type="project" value="UniProtKB-SubCell"/>
</dbReference>
<evidence type="ECO:0000256" key="3">
    <source>
        <dbReference type="ARBA" id="ARBA00023015"/>
    </source>
</evidence>
<dbReference type="AlphaFoldDB" id="A0A2G5F5D7"/>
<sequence>MVGLGGWGFPEQGWRKGPWTAEEDKLLTEYVTLHGEGRWSTVARSAGLNRNSKSCRLRWVNYLRPGLKRGQLTPEEESIIIELHAVWGNKWSMIARCLPGRTDNEIKNYWRTHFKNKARSSRADDKLSMRRRQRQEQQQQQQGQLQQQQQEPQLGDMEKVQYHMEQCEYRVAPVQCGQEMDFMMFSNMEEQCFPMGLQRGVSSLDNIGEDQGLWGSLWNLDDLHIQFNQMCDNFKPNQAAS</sequence>
<evidence type="ECO:0000313" key="11">
    <source>
        <dbReference type="Proteomes" id="UP000230069"/>
    </source>
</evidence>
<feature type="domain" description="HTH myb-type" evidence="9">
    <location>
        <begin position="64"/>
        <end position="118"/>
    </location>
</feature>
<dbReference type="PROSITE" id="PS51294">
    <property type="entry name" value="HTH_MYB"/>
    <property type="match status" value="2"/>
</dbReference>
<feature type="domain" description="Myb-like" evidence="8">
    <location>
        <begin position="64"/>
        <end position="114"/>
    </location>
</feature>
<organism evidence="10 11">
    <name type="scientific">Aquilegia coerulea</name>
    <name type="common">Rocky mountain columbine</name>
    <dbReference type="NCBI Taxonomy" id="218851"/>
    <lineage>
        <taxon>Eukaryota</taxon>
        <taxon>Viridiplantae</taxon>
        <taxon>Streptophyta</taxon>
        <taxon>Embryophyta</taxon>
        <taxon>Tracheophyta</taxon>
        <taxon>Spermatophyta</taxon>
        <taxon>Magnoliopsida</taxon>
        <taxon>Ranunculales</taxon>
        <taxon>Ranunculaceae</taxon>
        <taxon>Thalictroideae</taxon>
        <taxon>Aquilegia</taxon>
    </lineage>
</organism>
<dbReference type="Pfam" id="PF00249">
    <property type="entry name" value="Myb_DNA-binding"/>
    <property type="match status" value="2"/>
</dbReference>
<feature type="domain" description="Myb-like" evidence="8">
    <location>
        <begin position="11"/>
        <end position="63"/>
    </location>
</feature>
<keyword evidence="4" id="KW-0238">DNA-binding</keyword>
<gene>
    <name evidence="10" type="ORF">AQUCO_00200902v1</name>
</gene>
<dbReference type="Proteomes" id="UP000230069">
    <property type="component" value="Unassembled WGS sequence"/>
</dbReference>
<evidence type="ECO:0000256" key="2">
    <source>
        <dbReference type="ARBA" id="ARBA00022737"/>
    </source>
</evidence>
<evidence type="ECO:0000259" key="9">
    <source>
        <dbReference type="PROSITE" id="PS51294"/>
    </source>
</evidence>
<dbReference type="GO" id="GO:0003700">
    <property type="term" value="F:DNA-binding transcription factor activity"/>
    <property type="evidence" value="ECO:0007669"/>
    <property type="project" value="InterPro"/>
</dbReference>
<keyword evidence="3" id="KW-0805">Transcription regulation</keyword>
<evidence type="ECO:0000256" key="1">
    <source>
        <dbReference type="ARBA" id="ARBA00004123"/>
    </source>
</evidence>
<dbReference type="InterPro" id="IPR017930">
    <property type="entry name" value="Myb_dom"/>
</dbReference>
<dbReference type="InterPro" id="IPR044676">
    <property type="entry name" value="EOBI/EOBII-like_plant"/>
</dbReference>
<dbReference type="InterPro" id="IPR001005">
    <property type="entry name" value="SANT/Myb"/>
</dbReference>
<dbReference type="SUPFAM" id="SSF46689">
    <property type="entry name" value="Homeodomain-like"/>
    <property type="match status" value="1"/>
</dbReference>
<comment type="subcellular location">
    <subcellularLocation>
        <location evidence="1">Nucleus</location>
    </subcellularLocation>
</comment>
<dbReference type="PANTHER" id="PTHR45675">
    <property type="entry name" value="MYB TRANSCRIPTION FACTOR-RELATED-RELATED"/>
    <property type="match status" value="1"/>
</dbReference>
<evidence type="ECO:0000259" key="8">
    <source>
        <dbReference type="PROSITE" id="PS50090"/>
    </source>
</evidence>
<dbReference type="Gene3D" id="1.10.10.60">
    <property type="entry name" value="Homeodomain-like"/>
    <property type="match status" value="2"/>
</dbReference>
<evidence type="ECO:0000256" key="7">
    <source>
        <dbReference type="SAM" id="MobiDB-lite"/>
    </source>
</evidence>